<sequence length="310" mass="33172">MDALDAVADSVRLALRGNVRAACDVVDAAVRSFSLSYSAHPPAALYRAVRATRKAATDALERPLDAVTARRLHNARGWGSALLGNLAHHLGDPQAAGAHLSDARHLADVTGDSRLISWTFGAAAMVARDRGDFYDARSLAVAAFDTAPGAHQRSAMAAWARMRAAAALRDTVAAEEARDDAEKLFEADTPGRFGFDRAALLLHLAESYLDLARPDEALEHAEASAGLVARRRPAWAAARLTVARAHAAAGRWDAAELYAHEVLDAHEPARLRSTARARLAALVRTGRTPRLAERVRDLPVLVRGLTDTNG</sequence>
<organism evidence="1 2">
    <name type="scientific">Actinorhabdospora filicis</name>
    <dbReference type="NCBI Taxonomy" id="1785913"/>
    <lineage>
        <taxon>Bacteria</taxon>
        <taxon>Bacillati</taxon>
        <taxon>Actinomycetota</taxon>
        <taxon>Actinomycetes</taxon>
        <taxon>Micromonosporales</taxon>
        <taxon>Micromonosporaceae</taxon>
        <taxon>Actinorhabdospora</taxon>
    </lineage>
</organism>
<evidence type="ECO:0008006" key="3">
    <source>
        <dbReference type="Google" id="ProtNLM"/>
    </source>
</evidence>
<dbReference type="AlphaFoldDB" id="A0A9W6SU27"/>
<gene>
    <name evidence="1" type="ORF">Afil01_55630</name>
</gene>
<reference evidence="1" key="1">
    <citation type="submission" date="2023-03" db="EMBL/GenBank/DDBJ databases">
        <title>Actinorhabdospora filicis NBRC 111898.</title>
        <authorList>
            <person name="Ichikawa N."/>
            <person name="Sato H."/>
            <person name="Tonouchi N."/>
        </authorList>
    </citation>
    <scope>NUCLEOTIDE SEQUENCE</scope>
    <source>
        <strain evidence="1">NBRC 111898</strain>
    </source>
</reference>
<dbReference type="Proteomes" id="UP001165079">
    <property type="component" value="Unassembled WGS sequence"/>
</dbReference>
<accession>A0A9W6SU27</accession>
<comment type="caution">
    <text evidence="1">The sequence shown here is derived from an EMBL/GenBank/DDBJ whole genome shotgun (WGS) entry which is preliminary data.</text>
</comment>
<dbReference type="RefSeq" id="WP_285665998.1">
    <property type="nucleotide sequence ID" value="NZ_BSTX01000004.1"/>
</dbReference>
<protein>
    <recommendedName>
        <fullName evidence="3">XRE family transcriptional regulator</fullName>
    </recommendedName>
</protein>
<dbReference type="SUPFAM" id="SSF48452">
    <property type="entry name" value="TPR-like"/>
    <property type="match status" value="1"/>
</dbReference>
<evidence type="ECO:0000313" key="2">
    <source>
        <dbReference type="Proteomes" id="UP001165079"/>
    </source>
</evidence>
<proteinExistence type="predicted"/>
<dbReference type="EMBL" id="BSTX01000004">
    <property type="protein sequence ID" value="GLZ80756.1"/>
    <property type="molecule type" value="Genomic_DNA"/>
</dbReference>
<dbReference type="InterPro" id="IPR011990">
    <property type="entry name" value="TPR-like_helical_dom_sf"/>
</dbReference>
<name>A0A9W6SU27_9ACTN</name>
<evidence type="ECO:0000313" key="1">
    <source>
        <dbReference type="EMBL" id="GLZ80756.1"/>
    </source>
</evidence>
<keyword evidence="2" id="KW-1185">Reference proteome</keyword>
<dbReference type="Gene3D" id="1.25.40.10">
    <property type="entry name" value="Tetratricopeptide repeat domain"/>
    <property type="match status" value="2"/>
</dbReference>